<accession>A0A2W2EMP6</accession>
<evidence type="ECO:0000256" key="6">
    <source>
        <dbReference type="ARBA" id="ARBA00023033"/>
    </source>
</evidence>
<keyword evidence="2 7" id="KW-0349">Heme</keyword>
<dbReference type="PROSITE" id="PS00086">
    <property type="entry name" value="CYTOCHROME_P450"/>
    <property type="match status" value="1"/>
</dbReference>
<evidence type="ECO:0000256" key="1">
    <source>
        <dbReference type="ARBA" id="ARBA00010617"/>
    </source>
</evidence>
<dbReference type="GO" id="GO:0005506">
    <property type="term" value="F:iron ion binding"/>
    <property type="evidence" value="ECO:0007669"/>
    <property type="project" value="InterPro"/>
</dbReference>
<dbReference type="InterPro" id="IPR036396">
    <property type="entry name" value="Cyt_P450_sf"/>
</dbReference>
<protein>
    <submittedName>
        <fullName evidence="8">Cytochrome P450</fullName>
    </submittedName>
</protein>
<evidence type="ECO:0000256" key="4">
    <source>
        <dbReference type="ARBA" id="ARBA00023002"/>
    </source>
</evidence>
<keyword evidence="5 7" id="KW-0408">Iron</keyword>
<keyword evidence="9" id="KW-1185">Reference proteome</keyword>
<dbReference type="GO" id="GO:0020037">
    <property type="term" value="F:heme binding"/>
    <property type="evidence" value="ECO:0007669"/>
    <property type="project" value="InterPro"/>
</dbReference>
<dbReference type="InterPro" id="IPR001128">
    <property type="entry name" value="Cyt_P450"/>
</dbReference>
<dbReference type="GO" id="GO:0016705">
    <property type="term" value="F:oxidoreductase activity, acting on paired donors, with incorporation or reduction of molecular oxygen"/>
    <property type="evidence" value="ECO:0007669"/>
    <property type="project" value="InterPro"/>
</dbReference>
<dbReference type="PANTHER" id="PTHR46696:SF1">
    <property type="entry name" value="CYTOCHROME P450 YJIB-RELATED"/>
    <property type="match status" value="1"/>
</dbReference>
<evidence type="ECO:0000256" key="3">
    <source>
        <dbReference type="ARBA" id="ARBA00022723"/>
    </source>
</evidence>
<dbReference type="FunFam" id="1.10.630.10:FF:000018">
    <property type="entry name" value="Cytochrome P450 monooxygenase"/>
    <property type="match status" value="1"/>
</dbReference>
<keyword evidence="3 7" id="KW-0479">Metal-binding</keyword>
<proteinExistence type="inferred from homology"/>
<evidence type="ECO:0000256" key="5">
    <source>
        <dbReference type="ARBA" id="ARBA00023004"/>
    </source>
</evidence>
<dbReference type="GO" id="GO:0004497">
    <property type="term" value="F:monooxygenase activity"/>
    <property type="evidence" value="ECO:0007669"/>
    <property type="project" value="UniProtKB-KW"/>
</dbReference>
<keyword evidence="6 7" id="KW-0503">Monooxygenase</keyword>
<evidence type="ECO:0000256" key="7">
    <source>
        <dbReference type="RuleBase" id="RU000461"/>
    </source>
</evidence>
<dbReference type="AlphaFoldDB" id="A0A2W2EMP6"/>
<evidence type="ECO:0000313" key="8">
    <source>
        <dbReference type="EMBL" id="PZG18029.1"/>
    </source>
</evidence>
<reference evidence="8 9" key="1">
    <citation type="submission" date="2018-01" db="EMBL/GenBank/DDBJ databases">
        <title>Draft genome sequence of Nonomuraea sp. KC333.</title>
        <authorList>
            <person name="Sahin N."/>
            <person name="Saygin H."/>
            <person name="Ay H."/>
        </authorList>
    </citation>
    <scope>NUCLEOTIDE SEQUENCE [LARGE SCALE GENOMIC DNA]</scope>
    <source>
        <strain evidence="8 9">KC333</strain>
    </source>
</reference>
<evidence type="ECO:0000313" key="9">
    <source>
        <dbReference type="Proteomes" id="UP000249304"/>
    </source>
</evidence>
<comment type="similarity">
    <text evidence="1 7">Belongs to the cytochrome P450 family.</text>
</comment>
<dbReference type="CDD" id="cd11031">
    <property type="entry name" value="Cyp158A-like"/>
    <property type="match status" value="1"/>
</dbReference>
<dbReference type="Proteomes" id="UP000249304">
    <property type="component" value="Unassembled WGS sequence"/>
</dbReference>
<gene>
    <name evidence="8" type="ORF">C1J01_16300</name>
</gene>
<dbReference type="InterPro" id="IPR002397">
    <property type="entry name" value="Cyt_P450_B"/>
</dbReference>
<dbReference type="InterPro" id="IPR017972">
    <property type="entry name" value="Cyt_P450_CS"/>
</dbReference>
<dbReference type="PRINTS" id="PR00359">
    <property type="entry name" value="BP450"/>
</dbReference>
<keyword evidence="4 7" id="KW-0560">Oxidoreductase</keyword>
<evidence type="ECO:0000256" key="2">
    <source>
        <dbReference type="ARBA" id="ARBA00022617"/>
    </source>
</evidence>
<dbReference type="SUPFAM" id="SSF48264">
    <property type="entry name" value="Cytochrome P450"/>
    <property type="match status" value="1"/>
</dbReference>
<dbReference type="Pfam" id="PF00067">
    <property type="entry name" value="p450"/>
    <property type="match status" value="1"/>
</dbReference>
<dbReference type="PRINTS" id="PR00385">
    <property type="entry name" value="P450"/>
</dbReference>
<organism evidence="8 9">
    <name type="scientific">Nonomuraea aridisoli</name>
    <dbReference type="NCBI Taxonomy" id="2070368"/>
    <lineage>
        <taxon>Bacteria</taxon>
        <taxon>Bacillati</taxon>
        <taxon>Actinomycetota</taxon>
        <taxon>Actinomycetes</taxon>
        <taxon>Streptosporangiales</taxon>
        <taxon>Streptosporangiaceae</taxon>
        <taxon>Nonomuraea</taxon>
    </lineage>
</organism>
<name>A0A2W2EMP6_9ACTN</name>
<sequence>MTMPSGADILTAVGYDDVKAILVSLGSSRDLTDPQLPRPIEGLSIEDVPGVLLNMDPPDHSRQRRILRGAFTMRAAERWRPSCHAITQELLDATHGVMDVVNDYALPLTSRMICQVLGVPSADRERFHAWSAAFLSANSAAVQTRMEAYSAFMEYVTGLVAAHRDNPGDDLLDDLIRAQDEGDQLTETELVNIVFMLIAAGHETTAMMILRGVFRLLLHPEQYQMLVEDSSLIASAVEEILRYDGPGSPGLVRHVTTTMQLPSGATVPAGTVVLPHLAAANHDPEAFPSPERFDIRRVGTRGHLAFGHGPHYCLGHALARVEMQEALRTLVSRAPALRPAVPLEDVPWTTQGLSHQPVRLPVVLA</sequence>
<dbReference type="EMBL" id="POUD01000058">
    <property type="protein sequence ID" value="PZG18029.1"/>
    <property type="molecule type" value="Genomic_DNA"/>
</dbReference>
<dbReference type="Gene3D" id="1.10.630.10">
    <property type="entry name" value="Cytochrome P450"/>
    <property type="match status" value="1"/>
</dbReference>
<comment type="caution">
    <text evidence="8">The sequence shown here is derived from an EMBL/GenBank/DDBJ whole genome shotgun (WGS) entry which is preliminary data.</text>
</comment>
<dbReference type="PANTHER" id="PTHR46696">
    <property type="entry name" value="P450, PUTATIVE (EUROFUNG)-RELATED"/>
    <property type="match status" value="1"/>
</dbReference>